<protein>
    <recommendedName>
        <fullName evidence="1">NERD domain-containing protein</fullName>
    </recommendedName>
</protein>
<proteinExistence type="predicted"/>
<dbReference type="EMBL" id="JACHGK010000001">
    <property type="protein sequence ID" value="MBB6444016.1"/>
    <property type="molecule type" value="Genomic_DNA"/>
</dbReference>
<organism evidence="2 3">
    <name type="scientific">Bacillus benzoevorans</name>
    <dbReference type="NCBI Taxonomy" id="1456"/>
    <lineage>
        <taxon>Bacteria</taxon>
        <taxon>Bacillati</taxon>
        <taxon>Bacillota</taxon>
        <taxon>Bacilli</taxon>
        <taxon>Bacillales</taxon>
        <taxon>Bacillaceae</taxon>
        <taxon>Bacillus</taxon>
    </lineage>
</organism>
<dbReference type="AlphaFoldDB" id="A0A7X0HNT8"/>
<accession>A0A7X0HNT8</accession>
<dbReference type="Pfam" id="PF08378">
    <property type="entry name" value="NERD"/>
    <property type="match status" value="1"/>
</dbReference>
<feature type="domain" description="NERD" evidence="1">
    <location>
        <begin position="26"/>
        <end position="143"/>
    </location>
</feature>
<dbReference type="Proteomes" id="UP000531594">
    <property type="component" value="Unassembled WGS sequence"/>
</dbReference>
<keyword evidence="3" id="KW-1185">Reference proteome</keyword>
<name>A0A7X0HNT8_9BACI</name>
<sequence>MKLWFLLSGIIIVFIYWQKRRSPQKITERFEDNNVTKLLNKLPENCIVLHDVYIPKKNGSSVRIDHIVINQNGLYVIETKNYNGVIKGSENSKYWTQIVADHPENFYNPILQNNQLIKELHYYLRDALHNIPVHSVIVFGKRSHLKLEKPIKKAQVIKRFKLSWVLQHESKDIFVYYKERKAIKDLLSSPYLEKSIKHRRNQYHLITDINQYKSRNKKSSM</sequence>
<evidence type="ECO:0000313" key="3">
    <source>
        <dbReference type="Proteomes" id="UP000531594"/>
    </source>
</evidence>
<comment type="caution">
    <text evidence="2">The sequence shown here is derived from an EMBL/GenBank/DDBJ whole genome shotgun (WGS) entry which is preliminary data.</text>
</comment>
<reference evidence="2 3" key="1">
    <citation type="submission" date="2020-08" db="EMBL/GenBank/DDBJ databases">
        <title>Genomic Encyclopedia of Type Strains, Phase IV (KMG-IV): sequencing the most valuable type-strain genomes for metagenomic binning, comparative biology and taxonomic classification.</title>
        <authorList>
            <person name="Goeker M."/>
        </authorList>
    </citation>
    <scope>NUCLEOTIDE SEQUENCE [LARGE SCALE GENOMIC DNA]</scope>
    <source>
        <strain evidence="2 3">DSM 5391</strain>
    </source>
</reference>
<dbReference type="InterPro" id="IPR011528">
    <property type="entry name" value="NERD"/>
</dbReference>
<evidence type="ECO:0000259" key="1">
    <source>
        <dbReference type="PROSITE" id="PS50965"/>
    </source>
</evidence>
<gene>
    <name evidence="2" type="ORF">HNR53_000604</name>
</gene>
<dbReference type="RefSeq" id="WP_184522616.1">
    <property type="nucleotide sequence ID" value="NZ_JACHGK010000001.1"/>
</dbReference>
<evidence type="ECO:0000313" key="2">
    <source>
        <dbReference type="EMBL" id="MBB6444016.1"/>
    </source>
</evidence>
<dbReference type="PROSITE" id="PS50965">
    <property type="entry name" value="NERD"/>
    <property type="match status" value="1"/>
</dbReference>